<reference evidence="1 2" key="1">
    <citation type="submission" date="2018-08" db="EMBL/GenBank/DDBJ databases">
        <title>Recombination of ecologically and evolutionarily significant loci maintains genetic cohesion in the Pseudomonas syringae species complex.</title>
        <authorList>
            <person name="Dillon M."/>
            <person name="Thakur S."/>
            <person name="Almeida R.N.D."/>
            <person name="Weir B.S."/>
            <person name="Guttman D.S."/>
        </authorList>
    </citation>
    <scope>NUCLEOTIDE SEQUENCE [LARGE SCALE GENOMIC DNA]</scope>
    <source>
        <strain evidence="1 2">ICMP 3263</strain>
    </source>
</reference>
<accession>A0A3M6CG96</accession>
<protein>
    <submittedName>
        <fullName evidence="1">Uncharacterized protein</fullName>
    </submittedName>
</protein>
<dbReference type="Proteomes" id="UP000279173">
    <property type="component" value="Unassembled WGS sequence"/>
</dbReference>
<dbReference type="AlphaFoldDB" id="A0A3M6CG96"/>
<organism evidence="1 2">
    <name type="scientific">Pseudomonas syringae pv. helianthi</name>
    <dbReference type="NCBI Taxonomy" id="251654"/>
    <lineage>
        <taxon>Bacteria</taxon>
        <taxon>Pseudomonadati</taxon>
        <taxon>Pseudomonadota</taxon>
        <taxon>Gammaproteobacteria</taxon>
        <taxon>Pseudomonadales</taxon>
        <taxon>Pseudomonadaceae</taxon>
        <taxon>Pseudomonas</taxon>
    </lineage>
</organism>
<evidence type="ECO:0000313" key="1">
    <source>
        <dbReference type="EMBL" id="RMV42757.1"/>
    </source>
</evidence>
<dbReference type="EMBL" id="RBUT01000185">
    <property type="protein sequence ID" value="RMV42757.1"/>
    <property type="molecule type" value="Genomic_DNA"/>
</dbReference>
<gene>
    <name evidence="1" type="ORF">ALP10_200089</name>
</gene>
<name>A0A3M6CG96_9PSED</name>
<proteinExistence type="predicted"/>
<comment type="caution">
    <text evidence="1">The sequence shown here is derived from an EMBL/GenBank/DDBJ whole genome shotgun (WGS) entry which is preliminary data.</text>
</comment>
<sequence length="154" mass="17189">MWLKMYASCFETIFCMVTDERLLVNDHFIKDLNGAHSFSHDAVIQLSARPPPFTILLHQPRIVKLSDVSRCAVWSSLQALVFGAAKCSMPAGLIKCFRFCCGDTGDGGFASASAHWMHSRLNKAHLTCPTPNFSEPARLSRNYENQKPNSVQRA</sequence>
<evidence type="ECO:0000313" key="2">
    <source>
        <dbReference type="Proteomes" id="UP000279173"/>
    </source>
</evidence>